<keyword evidence="2" id="KW-1185">Reference proteome</keyword>
<sequence length="62" mass="6689">MGVERVLKNMLDGTLTITVNGQGVKVVVEDQGICAVYTADTVEEALKKASTFDPMKLSSKEE</sequence>
<protein>
    <submittedName>
        <fullName evidence="1">Uncharacterized protein</fullName>
    </submittedName>
</protein>
<accession>A0A521CKB3</accession>
<reference evidence="1 2" key="1">
    <citation type="submission" date="2017-05" db="EMBL/GenBank/DDBJ databases">
        <authorList>
            <person name="Varghese N."/>
            <person name="Submissions S."/>
        </authorList>
    </citation>
    <scope>NUCLEOTIDE SEQUENCE [LARGE SCALE GENOMIC DNA]</scope>
    <source>
        <strain evidence="1 2">DSM 16304</strain>
    </source>
</reference>
<dbReference type="AlphaFoldDB" id="A0A521CKB3"/>
<name>A0A521CKB3_9BACT</name>
<dbReference type="RefSeq" id="WP_142935625.1">
    <property type="nucleotide sequence ID" value="NZ_FXTM01000013.1"/>
</dbReference>
<dbReference type="Proteomes" id="UP000317315">
    <property type="component" value="Unassembled WGS sequence"/>
</dbReference>
<dbReference type="EMBL" id="FXTM01000013">
    <property type="protein sequence ID" value="SMO59877.1"/>
    <property type="molecule type" value="Genomic_DNA"/>
</dbReference>
<organism evidence="1 2">
    <name type="scientific">Balnearium lithotrophicum</name>
    <dbReference type="NCBI Taxonomy" id="223788"/>
    <lineage>
        <taxon>Bacteria</taxon>
        <taxon>Pseudomonadati</taxon>
        <taxon>Aquificota</taxon>
        <taxon>Aquificia</taxon>
        <taxon>Desulfurobacteriales</taxon>
        <taxon>Desulfurobacteriaceae</taxon>
        <taxon>Balnearium</taxon>
    </lineage>
</organism>
<evidence type="ECO:0000313" key="1">
    <source>
        <dbReference type="EMBL" id="SMO59877.1"/>
    </source>
</evidence>
<evidence type="ECO:0000313" key="2">
    <source>
        <dbReference type="Proteomes" id="UP000317315"/>
    </source>
</evidence>
<gene>
    <name evidence="1" type="ORF">SAMN06269117_11368</name>
</gene>
<proteinExistence type="predicted"/>